<proteinExistence type="predicted"/>
<keyword evidence="2" id="KW-1185">Reference proteome</keyword>
<reference evidence="1" key="1">
    <citation type="submission" date="2020-02" db="EMBL/GenBank/DDBJ databases">
        <authorList>
            <person name="Palmer J.M."/>
        </authorList>
    </citation>
    <scope>NUCLEOTIDE SEQUENCE</scope>
    <source>
        <strain evidence="1">EPUS1.4</strain>
        <tissue evidence="1">Thallus</tissue>
    </source>
</reference>
<protein>
    <submittedName>
        <fullName evidence="1">Uncharacterized protein</fullName>
    </submittedName>
</protein>
<comment type="caution">
    <text evidence="1">The sequence shown here is derived from an EMBL/GenBank/DDBJ whole genome shotgun (WGS) entry which is preliminary data.</text>
</comment>
<dbReference type="Proteomes" id="UP000606974">
    <property type="component" value="Unassembled WGS sequence"/>
</dbReference>
<sequence>MKRLPGPHQREKDKHKRVVLDLRYWEKKCRLLPMMCLRFPGRNLVLSIPLRMRHPTSEIILSGVSADRHLAVSLLRDMFDEARAPLRPSAA</sequence>
<evidence type="ECO:0000313" key="1">
    <source>
        <dbReference type="EMBL" id="KAF7513769.1"/>
    </source>
</evidence>
<name>A0A8H7AUH2_9EURO</name>
<dbReference type="EMBL" id="JAACFV010000004">
    <property type="protein sequence ID" value="KAF7513769.1"/>
    <property type="molecule type" value="Genomic_DNA"/>
</dbReference>
<dbReference type="AlphaFoldDB" id="A0A8H7AUH2"/>
<gene>
    <name evidence="1" type="ORF">GJ744_007820</name>
</gene>
<evidence type="ECO:0000313" key="2">
    <source>
        <dbReference type="Proteomes" id="UP000606974"/>
    </source>
</evidence>
<organism evidence="1 2">
    <name type="scientific">Endocarpon pusillum</name>
    <dbReference type="NCBI Taxonomy" id="364733"/>
    <lineage>
        <taxon>Eukaryota</taxon>
        <taxon>Fungi</taxon>
        <taxon>Dikarya</taxon>
        <taxon>Ascomycota</taxon>
        <taxon>Pezizomycotina</taxon>
        <taxon>Eurotiomycetes</taxon>
        <taxon>Chaetothyriomycetidae</taxon>
        <taxon>Verrucariales</taxon>
        <taxon>Verrucariaceae</taxon>
        <taxon>Endocarpon</taxon>
    </lineage>
</organism>
<accession>A0A8H7AUH2</accession>